<dbReference type="GO" id="GO:0030435">
    <property type="term" value="P:sporulation resulting in formation of a cellular spore"/>
    <property type="evidence" value="ECO:0007669"/>
    <property type="project" value="InterPro"/>
</dbReference>
<dbReference type="PANTHER" id="PTHR30032">
    <property type="entry name" value="N-ACETYLMURAMOYL-L-ALANINE AMIDASE-RELATED"/>
    <property type="match status" value="1"/>
</dbReference>
<comment type="caution">
    <text evidence="2">The sequence shown here is derived from an EMBL/GenBank/DDBJ whole genome shotgun (WGS) entry which is preliminary data.</text>
</comment>
<dbReference type="NCBIfam" id="TIGR02669">
    <property type="entry name" value="SpoIID_LytB"/>
    <property type="match status" value="1"/>
</dbReference>
<evidence type="ECO:0000313" key="2">
    <source>
        <dbReference type="EMBL" id="PFH02536.1"/>
    </source>
</evidence>
<dbReference type="InterPro" id="IPR013693">
    <property type="entry name" value="SpoIID/LytB_N"/>
</dbReference>
<feature type="domain" description="Sporulation stage II protein D amidase enhancer LytB N-terminal" evidence="1">
    <location>
        <begin position="262"/>
        <end position="351"/>
    </location>
</feature>
<accession>A0AB36TGV3</accession>
<dbReference type="InterPro" id="IPR013486">
    <property type="entry name" value="SpoIID/LytB"/>
</dbReference>
<dbReference type="Pfam" id="PF08486">
    <property type="entry name" value="SpoIID"/>
    <property type="match status" value="1"/>
</dbReference>
<sequence length="570" mass="63084">MVESLMSNCKSKTIMFRLILSLLIMYVSVLFSQSFIVYAYEGIPEKVRIGLMFNDPQTGQYSAVSSFTVDSKKGLQFGYFSEKGFTCLLKEPSGNAVTIRKDAFFVKGSDGFSEFNPSSGKVPSGEVIGAYHIKIGKDYKDYSALSKSLAEMKQKGVNAYAVYDDGWQIWTGFYVDEKEAKKAITNQIDPVLKIGDYSVVSPSESRIVVLSKDGQVMLMFDSLYYAFQVHPEVSDETGVLRINGDDGKRYRGAFEILRLSGSDMTVINVINIEEYLYGVVPYEIQASSHPEALKAQAVAARTYTVKNLNKYKRLQFDLCPTVYSQVYKGFDGETAATNKAVDETKGKIVTYNGKPAEVFYFSSSGGRTEDVRNVWGSEGYPYLVSVEDKYESGDSWHYNWEVSFTAQQIKQIMTDRGIKIGDILGIYITKRSEAGRATEVIVKGSQGEKVYTNSSTRSFLNLDSQWYDITTDADIFVKGNDGEPVKTQLAGKKVMTASGLKTVSPANGKINVVTSSGLKTVSLIPTTYTFKGKGWGHAVGMSQEGAKGMANAGFTYEEILTHYFPGTKVE</sequence>
<dbReference type="EMBL" id="PDBW01000001">
    <property type="protein sequence ID" value="PFH02536.1"/>
    <property type="molecule type" value="Genomic_DNA"/>
</dbReference>
<gene>
    <name evidence="2" type="ORF">M972_111316</name>
</gene>
<evidence type="ECO:0000313" key="3">
    <source>
        <dbReference type="Proteomes" id="UP000223596"/>
    </source>
</evidence>
<reference evidence="2 3" key="1">
    <citation type="submission" date="2017-09" db="EMBL/GenBank/DDBJ databases">
        <title>Evaluation of Pacific Biosciences Sequencing Technology to Finishing C. thermocellum Genome Sequences.</title>
        <authorList>
            <person name="Brown S."/>
        </authorList>
    </citation>
    <scope>NUCLEOTIDE SEQUENCE [LARGE SCALE GENOMIC DNA]</scope>
    <source>
        <strain evidence="2 3">AD2</strain>
    </source>
</reference>
<dbReference type="RefSeq" id="WP_003518655.1">
    <property type="nucleotide sequence ID" value="NZ_CP013828.1"/>
</dbReference>
<organism evidence="2 3">
    <name type="scientific">Acetivibrio thermocellus AD2</name>
    <dbReference type="NCBI Taxonomy" id="1138384"/>
    <lineage>
        <taxon>Bacteria</taxon>
        <taxon>Bacillati</taxon>
        <taxon>Bacillota</taxon>
        <taxon>Clostridia</taxon>
        <taxon>Eubacteriales</taxon>
        <taxon>Oscillospiraceae</taxon>
        <taxon>Acetivibrio</taxon>
    </lineage>
</organism>
<dbReference type="AlphaFoldDB" id="A0AB36TGV3"/>
<dbReference type="PANTHER" id="PTHR30032:SF4">
    <property type="entry name" value="AMIDASE ENHANCER"/>
    <property type="match status" value="1"/>
</dbReference>
<dbReference type="Proteomes" id="UP000223596">
    <property type="component" value="Unassembled WGS sequence"/>
</dbReference>
<proteinExistence type="predicted"/>
<dbReference type="GO" id="GO:0030288">
    <property type="term" value="C:outer membrane-bounded periplasmic space"/>
    <property type="evidence" value="ECO:0007669"/>
    <property type="project" value="TreeGrafter"/>
</dbReference>
<protein>
    <submittedName>
        <fullName evidence="2">Stage II sporulation protein D</fullName>
    </submittedName>
</protein>
<name>A0AB36TGV3_ACETH</name>
<dbReference type="InterPro" id="IPR051922">
    <property type="entry name" value="Bact_Sporulation_Assoc"/>
</dbReference>
<evidence type="ECO:0000259" key="1">
    <source>
        <dbReference type="Pfam" id="PF08486"/>
    </source>
</evidence>